<dbReference type="PANTHER" id="PTHR22916">
    <property type="entry name" value="GLYCOSYLTRANSFERASE"/>
    <property type="match status" value="1"/>
</dbReference>
<dbReference type="Proteomes" id="UP000694845">
    <property type="component" value="Unplaced"/>
</dbReference>
<dbReference type="SUPFAM" id="SSF53448">
    <property type="entry name" value="Nucleotide-diphospho-sugar transferases"/>
    <property type="match status" value="1"/>
</dbReference>
<name>A0A8B7XVR0_ACAPL</name>
<proteinExistence type="predicted"/>
<keyword evidence="2" id="KW-1185">Reference proteome</keyword>
<dbReference type="OrthoDB" id="206708at2759"/>
<dbReference type="PANTHER" id="PTHR22916:SF3">
    <property type="entry name" value="UDP-GLCNAC:BETAGAL BETA-1,3-N-ACETYLGLUCOSAMINYLTRANSFERASE-LIKE PROTEIN 1"/>
    <property type="match status" value="1"/>
</dbReference>
<organism evidence="2 3">
    <name type="scientific">Acanthaster planci</name>
    <name type="common">Crown-of-thorns starfish</name>
    <dbReference type="NCBI Taxonomy" id="133434"/>
    <lineage>
        <taxon>Eukaryota</taxon>
        <taxon>Metazoa</taxon>
        <taxon>Echinodermata</taxon>
        <taxon>Eleutherozoa</taxon>
        <taxon>Asterozoa</taxon>
        <taxon>Asteroidea</taxon>
        <taxon>Valvatacea</taxon>
        <taxon>Valvatida</taxon>
        <taxon>Acanthasteridae</taxon>
        <taxon>Acanthaster</taxon>
    </lineage>
</organism>
<feature type="domain" description="Glycosyltransferase 2-like" evidence="1">
    <location>
        <begin position="6"/>
        <end position="177"/>
    </location>
</feature>
<dbReference type="Gene3D" id="3.90.550.10">
    <property type="entry name" value="Spore Coat Polysaccharide Biosynthesis Protein SpsA, Chain A"/>
    <property type="match status" value="1"/>
</dbReference>
<evidence type="ECO:0000259" key="1">
    <source>
        <dbReference type="Pfam" id="PF00535"/>
    </source>
</evidence>
<protein>
    <submittedName>
        <fullName evidence="3">UDP-GlcNAc:betaGal beta-1,3-N-acetylglucosaminyltransferase-like protein 1 isoform X1</fullName>
    </submittedName>
</protein>
<reference evidence="3" key="1">
    <citation type="submission" date="2025-08" db="UniProtKB">
        <authorList>
            <consortium name="RefSeq"/>
        </authorList>
    </citation>
    <scope>IDENTIFICATION</scope>
</reference>
<evidence type="ECO:0000313" key="3">
    <source>
        <dbReference type="RefSeq" id="XP_022084953.1"/>
    </source>
</evidence>
<evidence type="ECO:0000313" key="2">
    <source>
        <dbReference type="Proteomes" id="UP000694845"/>
    </source>
</evidence>
<dbReference type="Pfam" id="PF00535">
    <property type="entry name" value="Glycos_transf_2"/>
    <property type="match status" value="1"/>
</dbReference>
<gene>
    <name evidence="3" type="primary">LOC110976182</name>
</gene>
<dbReference type="InterPro" id="IPR029044">
    <property type="entry name" value="Nucleotide-diphossugar_trans"/>
</dbReference>
<dbReference type="CTD" id="210004"/>
<dbReference type="OMA" id="GWPEDYD"/>
<dbReference type="AlphaFoldDB" id="A0A8B7XVR0"/>
<accession>A0A8B7XVR0</accession>
<dbReference type="GeneID" id="110976182"/>
<dbReference type="RefSeq" id="XP_022084953.1">
    <property type="nucleotide sequence ID" value="XM_022229261.1"/>
</dbReference>
<dbReference type="GO" id="GO:0016758">
    <property type="term" value="F:hexosyltransferase activity"/>
    <property type="evidence" value="ECO:0007669"/>
    <property type="project" value="UniProtKB-ARBA"/>
</dbReference>
<sequence length="346" mass="39270">MTVDVSIILPVHNADAWLDECLQSVLDQQFSGSLELSTFLDACTDRSGDILDKWKPRLEASGIVIVTGGHNDKQPKGVGYAKNQAVLQSHGNFLCFLDADDVMDGRRIEMQLAATVIRPFTITGCQFYRVPAGSTERYTKWANSINQEQLMTQVYTAHGPTVIMPTWFCSRETFDRVGAFNEHGKGTPEDLLFFFEHLRLGGKVFRVDHCLLMYRYHPAAATHSVSQESIWDIRMKALEERVLSCWDSFTIWNAGKQGRRFYRSLSEHNKEKVAQFCDVDVKKIEKGVYIYEESEAIPKPRVPIIHFSKARPPIIICVKMDLTGGSFESNLASLHLIEGKDYVFFS</sequence>
<dbReference type="InterPro" id="IPR001173">
    <property type="entry name" value="Glyco_trans_2-like"/>
</dbReference>
<dbReference type="KEGG" id="aplc:110976182"/>